<dbReference type="EMBL" id="GGEC01089082">
    <property type="protein sequence ID" value="MBX69566.1"/>
    <property type="molecule type" value="Transcribed_RNA"/>
</dbReference>
<sequence>MKRLALGWVGDLRVQLYIKLFIQLFEDTYILVAKMEFKKIQ</sequence>
<name>A0A2P2QR96_RHIMU</name>
<protein>
    <submittedName>
        <fullName evidence="1">Uncharacterized protein</fullName>
    </submittedName>
</protein>
<proteinExistence type="predicted"/>
<organism evidence="1">
    <name type="scientific">Rhizophora mucronata</name>
    <name type="common">Asiatic mangrove</name>
    <dbReference type="NCBI Taxonomy" id="61149"/>
    <lineage>
        <taxon>Eukaryota</taxon>
        <taxon>Viridiplantae</taxon>
        <taxon>Streptophyta</taxon>
        <taxon>Embryophyta</taxon>
        <taxon>Tracheophyta</taxon>
        <taxon>Spermatophyta</taxon>
        <taxon>Magnoliopsida</taxon>
        <taxon>eudicotyledons</taxon>
        <taxon>Gunneridae</taxon>
        <taxon>Pentapetalae</taxon>
        <taxon>rosids</taxon>
        <taxon>fabids</taxon>
        <taxon>Malpighiales</taxon>
        <taxon>Rhizophoraceae</taxon>
        <taxon>Rhizophora</taxon>
    </lineage>
</organism>
<dbReference type="AlphaFoldDB" id="A0A2P2QR96"/>
<accession>A0A2P2QR96</accession>
<reference evidence="1" key="1">
    <citation type="submission" date="2018-02" db="EMBL/GenBank/DDBJ databases">
        <title>Rhizophora mucronata_Transcriptome.</title>
        <authorList>
            <person name="Meera S.P."/>
            <person name="Sreeshan A."/>
            <person name="Augustine A."/>
        </authorList>
    </citation>
    <scope>NUCLEOTIDE SEQUENCE</scope>
    <source>
        <tissue evidence="1">Leaf</tissue>
    </source>
</reference>
<evidence type="ECO:0000313" key="1">
    <source>
        <dbReference type="EMBL" id="MBX69566.1"/>
    </source>
</evidence>